<dbReference type="Proteomes" id="UP000572268">
    <property type="component" value="Unassembled WGS sequence"/>
</dbReference>
<evidence type="ECO:0000313" key="4">
    <source>
        <dbReference type="EMBL" id="KAF4672821.1"/>
    </source>
</evidence>
<evidence type="ECO:0000313" key="6">
    <source>
        <dbReference type="Proteomes" id="UP000572268"/>
    </source>
</evidence>
<dbReference type="Proteomes" id="UP000570595">
    <property type="component" value="Unassembled WGS sequence"/>
</dbReference>
<evidence type="ECO:0000313" key="3">
    <source>
        <dbReference type="EMBL" id="KAF4662473.1"/>
    </source>
</evidence>
<evidence type="ECO:0000256" key="1">
    <source>
        <dbReference type="SAM" id="MobiDB-lite"/>
    </source>
</evidence>
<dbReference type="SUPFAM" id="SSF50156">
    <property type="entry name" value="PDZ domain-like"/>
    <property type="match status" value="1"/>
</dbReference>
<organism evidence="4 6">
    <name type="scientific">Perkinsus olseni</name>
    <name type="common">Perkinsus atlanticus</name>
    <dbReference type="NCBI Taxonomy" id="32597"/>
    <lineage>
        <taxon>Eukaryota</taxon>
        <taxon>Sar</taxon>
        <taxon>Alveolata</taxon>
        <taxon>Perkinsozoa</taxon>
        <taxon>Perkinsea</taxon>
        <taxon>Perkinsida</taxon>
        <taxon>Perkinsidae</taxon>
        <taxon>Perkinsus</taxon>
    </lineage>
</organism>
<dbReference type="InterPro" id="IPR036034">
    <property type="entry name" value="PDZ_sf"/>
</dbReference>
<dbReference type="EMBL" id="JABANN010000066">
    <property type="protein sequence ID" value="KAF4672821.1"/>
    <property type="molecule type" value="Genomic_DNA"/>
</dbReference>
<dbReference type="EMBL" id="JABAHT010000168">
    <property type="protein sequence ID" value="KAF4662473.1"/>
    <property type="molecule type" value="Genomic_DNA"/>
</dbReference>
<feature type="compositionally biased region" description="Basic and acidic residues" evidence="1">
    <location>
        <begin position="7"/>
        <end position="16"/>
    </location>
</feature>
<evidence type="ECO:0000259" key="2">
    <source>
        <dbReference type="PROSITE" id="PS50106"/>
    </source>
</evidence>
<evidence type="ECO:0000313" key="5">
    <source>
        <dbReference type="Proteomes" id="UP000570595"/>
    </source>
</evidence>
<proteinExistence type="predicted"/>
<dbReference type="Gene3D" id="2.30.42.10">
    <property type="match status" value="1"/>
</dbReference>
<gene>
    <name evidence="4" type="ORF">FOL46_008361</name>
    <name evidence="3" type="ORF">FOZ61_002434</name>
</gene>
<sequence>MGANNCCDREAADETAKTSSEVVAVHGDSSNAFDASTSGYREAPPSISEYGGGDLSMEASVIEASPPLGPLPGVESRGKKMWIVTIEKGGSRLGIDVDHNDPSYLLVEGVTGGVVGAYNSDHPAEALEPGDHIVEVNGVRGDSLGMITRCKADDRLTMSVEREFSR</sequence>
<dbReference type="AlphaFoldDB" id="A0A7J6MPC3"/>
<protein>
    <recommendedName>
        <fullName evidence="2">PDZ domain-containing protein</fullName>
    </recommendedName>
</protein>
<dbReference type="InterPro" id="IPR001478">
    <property type="entry name" value="PDZ"/>
</dbReference>
<dbReference type="OrthoDB" id="2859658at2759"/>
<feature type="region of interest" description="Disordered" evidence="1">
    <location>
        <begin position="1"/>
        <end position="52"/>
    </location>
</feature>
<reference evidence="5 6" key="1">
    <citation type="submission" date="2020-04" db="EMBL/GenBank/DDBJ databases">
        <title>Perkinsus olseni comparative genomics.</title>
        <authorList>
            <person name="Bogema D.R."/>
        </authorList>
    </citation>
    <scope>NUCLEOTIDE SEQUENCE [LARGE SCALE GENOMIC DNA]</scope>
    <source>
        <strain evidence="3">ATCC PRA-179</strain>
        <strain evidence="4">ATCC PRA-31</strain>
    </source>
</reference>
<feature type="domain" description="PDZ" evidence="2">
    <location>
        <begin position="83"/>
        <end position="141"/>
    </location>
</feature>
<accession>A0A7J6MPC3</accession>
<comment type="caution">
    <text evidence="4">The sequence shown here is derived from an EMBL/GenBank/DDBJ whole genome shotgun (WGS) entry which is preliminary data.</text>
</comment>
<name>A0A7J6MPC3_PEROL</name>
<dbReference type="PROSITE" id="PS50106">
    <property type="entry name" value="PDZ"/>
    <property type="match status" value="1"/>
</dbReference>
<feature type="compositionally biased region" description="Polar residues" evidence="1">
    <location>
        <begin position="28"/>
        <end position="39"/>
    </location>
</feature>